<dbReference type="AlphaFoldDB" id="Q114N3"/>
<dbReference type="OrthoDB" id="525119at2"/>
<dbReference type="KEGG" id="ter:Tery_1782"/>
<organism evidence="2">
    <name type="scientific">Trichodesmium erythraeum (strain IMS101)</name>
    <dbReference type="NCBI Taxonomy" id="203124"/>
    <lineage>
        <taxon>Bacteria</taxon>
        <taxon>Bacillati</taxon>
        <taxon>Cyanobacteriota</taxon>
        <taxon>Cyanophyceae</taxon>
        <taxon>Oscillatoriophycideae</taxon>
        <taxon>Oscillatoriales</taxon>
        <taxon>Microcoleaceae</taxon>
        <taxon>Trichodesmium</taxon>
    </lineage>
</organism>
<evidence type="ECO:0000259" key="1">
    <source>
        <dbReference type="Pfam" id="PF13401"/>
    </source>
</evidence>
<dbReference type="RefSeq" id="WP_011611416.1">
    <property type="nucleotide sequence ID" value="NC_008312.1"/>
</dbReference>
<evidence type="ECO:0000313" key="2">
    <source>
        <dbReference type="EMBL" id="ABG51041.1"/>
    </source>
</evidence>
<dbReference type="Pfam" id="PF13401">
    <property type="entry name" value="AAA_22"/>
    <property type="match status" value="1"/>
</dbReference>
<feature type="domain" description="ORC1/DEAH AAA+ ATPase" evidence="1">
    <location>
        <begin position="33"/>
        <end position="143"/>
    </location>
</feature>
<dbReference type="InterPro" id="IPR027417">
    <property type="entry name" value="P-loop_NTPase"/>
</dbReference>
<gene>
    <name evidence="2" type="ordered locus">Tery_1782</name>
</gene>
<dbReference type="STRING" id="203124.Tery_1782"/>
<dbReference type="PANTHER" id="PTHR34301:SF8">
    <property type="entry name" value="ATPASE DOMAIN-CONTAINING PROTEIN"/>
    <property type="match status" value="1"/>
</dbReference>
<dbReference type="eggNOG" id="COG1672">
    <property type="taxonomic scope" value="Bacteria"/>
</dbReference>
<reference evidence="2" key="1">
    <citation type="submission" date="2006-06" db="EMBL/GenBank/DDBJ databases">
        <title>Complete sequence of Trichodesmium erythraeum IMS101.</title>
        <authorList>
            <consortium name="US DOE Joint Genome Institute"/>
            <person name="Copeland A."/>
            <person name="Lucas S."/>
            <person name="Lapidus A."/>
            <person name="Barry K."/>
            <person name="Detter J.C."/>
            <person name="Glavina del Rio T."/>
            <person name="Hammon N."/>
            <person name="Israni S."/>
            <person name="Dalin E."/>
            <person name="Tice H."/>
            <person name="Pitluck S."/>
            <person name="Kiss H."/>
            <person name="Munk A.C."/>
            <person name="Brettin T."/>
            <person name="Bruce D."/>
            <person name="Han C."/>
            <person name="Tapia R."/>
            <person name="Gilna P."/>
            <person name="Schmutz J."/>
            <person name="Larimer F."/>
            <person name="Land M."/>
            <person name="Hauser L."/>
            <person name="Kyrpides N."/>
            <person name="Kim E."/>
            <person name="Richardson P."/>
        </authorList>
    </citation>
    <scope>NUCLEOTIDE SEQUENCE [LARGE SCALE GENOMIC DNA]</scope>
    <source>
        <strain evidence="2">IMS101</strain>
    </source>
</reference>
<proteinExistence type="predicted"/>
<dbReference type="InterPro" id="IPR049945">
    <property type="entry name" value="AAA_22"/>
</dbReference>
<dbReference type="Gene3D" id="3.40.50.300">
    <property type="entry name" value="P-loop containing nucleotide triphosphate hydrolases"/>
    <property type="match status" value="1"/>
</dbReference>
<dbReference type="SUPFAM" id="SSF52540">
    <property type="entry name" value="P-loop containing nucleoside triphosphate hydrolases"/>
    <property type="match status" value="1"/>
</dbReference>
<accession>Q114N3</accession>
<dbReference type="EMBL" id="CP000393">
    <property type="protein sequence ID" value="ABG51041.1"/>
    <property type="molecule type" value="Genomic_DNA"/>
</dbReference>
<dbReference type="PANTHER" id="PTHR34301">
    <property type="entry name" value="DNA-BINDING PROTEIN-RELATED"/>
    <property type="match status" value="1"/>
</dbReference>
<name>Q114N3_TRIEI</name>
<dbReference type="HOGENOM" id="CLU_650423_0_0_3"/>
<sequence>MSSNKFFPNKPVPPEKFVGRKSELYTIFDQVNNRGHVAIHGASGMGKSSLLDYIKYPHFWDDKGLNFSEALIVYHNCEGSFTPNSFWQEILQELRNEAEGDTDLQSKIDDVLKLETIEIRDIRRILKQIGKRNKFLLLLLDDYNGILRTPEYYSKDYQKSREVQTFLSGLRNLAVHSTESQYFSTVVAAFQKVDELGPEIPRGGSPWYNHYLYVDLKPFSREDINNYFFNSDSHFFISIPENIQKEKVLEITSGYPILLQQAGYIFSKLDRVIDINTFKAELKNQTEQIFKDIWRELTTDEQKLLQLIVIDNFKGEVNGKRYSHDGIDQVFEENKYKLTTLEQKGVISQSPDQDKYNFSSSLMQDLVLQKLAESIWDPKKGKILFDSFGTKINYEQSMIEELLGIIPFN</sequence>
<protein>
    <recommendedName>
        <fullName evidence="1">ORC1/DEAH AAA+ ATPase domain-containing protein</fullName>
    </recommendedName>
</protein>